<sequence length="1092" mass="124482">MEYRRCSFLIPKEVLRKIDVCLKEEWCEDWNKQQHYYCHRAVTLQPLTLVERQQLVSTHLAHHGKSLQVSTWDNQLRSLSTKTAARLPLYLTLSCNHLLASGIFEMVDGKDKLTLSLLSELARIATQRYLKSKTSQRKLHVKLAAYYAAKYQNYDQSPPVEVFLSYLHHVVESDPSSTPELLEDPKFLKGCLEMGAASALMTACRNLPGLGDLYTFLARNSDLLSELILNWNDTEKIITEMEDQRIYIKFCVKNGFKGAEIFWMLQTAYGDAIMSQRRVFEWYKRFKEGREETADNERSGRPSTSTTPEKVDKVLELRVITGDETWIYGFDSETTQQASDWRFKNEPRPKKVRKAPSKVKVMLTVFFDYQGIVHHEFQQQGSTITADSYLGVLRRLRKAIRQKWPELWRSKSQILHHDNAPAHTALKIFKFLQDHSSSIYPQLLAQQVLQEMPSSSTLYKTCASESIEPILVNLDKTSDDPQPCVARVTLPFQVLNQTVQFPVSYHPQNAVKVAVGATYIAVGCQNGSVLILSQPDIKVTQTLLGHTRAVTCLYFTSNSDLCTGSEDGTLALWDLKRGCRVQVLEGHTQRVTCCLRDIFSRSVLSTSWDGTLRIWYLDTVKFHQTLSQGIKSCVKLVFEISANFGFVSSVPINTMVQHPDLSLIVTGTWRGGITIWDLTEMARVAKKDDGIDSKRMNVIQPQCPSNDVPIQPMGSSNLQIATDTAVEATYKHANACENGQPQEKLIYSQLSTESKISAAHGETTDHGLYNGKIAKSSEMNNLLNDKLNNSKRSNKMEQRLLTNIKIAYKYYPEFYDFRQFNTFINTRLNNHSTLAVVDTGATVNLIKREFVERCGFLQLVNTKRKTKMLGTGNQVSIGSIDSVRIQIGEHTFLESFFVMESIFDDIILGMRFIGMNDVGIFLAKNVMVLQGTEIPFATKDEIGRSTWMTEWHRVVFSDESRFCLSSDSRRVRVWRRRGERSNLAAIVERPTVRQRGIMVWGAIAYDSRSPLLRIQGTMTAQRYVDDVLRPVTLPYLQGVPNAIYQQDNARPHTARISQQALQDVQMLHWPPYSPDLSPIEHVWDIIGRRLHA</sequence>
<feature type="repeat" description="WD" evidence="3">
    <location>
        <begin position="584"/>
        <end position="625"/>
    </location>
</feature>
<dbReference type="Pfam" id="PF17906">
    <property type="entry name" value="HTH_48"/>
    <property type="match status" value="1"/>
</dbReference>
<dbReference type="Gene3D" id="2.40.70.10">
    <property type="entry name" value="Acid Proteases"/>
    <property type="match status" value="1"/>
</dbReference>
<dbReference type="Gene3D" id="1.10.10.1450">
    <property type="match status" value="1"/>
</dbReference>
<dbReference type="InterPro" id="IPR036397">
    <property type="entry name" value="RNaseH_sf"/>
</dbReference>
<evidence type="ECO:0000259" key="4">
    <source>
        <dbReference type="Pfam" id="PF09668"/>
    </source>
</evidence>
<dbReference type="Pfam" id="PF13358">
    <property type="entry name" value="DDE_3"/>
    <property type="match status" value="1"/>
</dbReference>
<dbReference type="InterPro" id="IPR001888">
    <property type="entry name" value="Transposase_1"/>
</dbReference>
<protein>
    <submittedName>
        <fullName evidence="7">CLCN3</fullName>
    </submittedName>
</protein>
<feature type="domain" description="Tc1-like transposase DDE" evidence="5">
    <location>
        <begin position="953"/>
        <end position="1091"/>
    </location>
</feature>
<dbReference type="EMBL" id="CP092868">
    <property type="protein sequence ID" value="UYV68990.1"/>
    <property type="molecule type" value="Genomic_DNA"/>
</dbReference>
<dbReference type="InterPro" id="IPR038717">
    <property type="entry name" value="Tc1-like_DDE_dom"/>
</dbReference>
<dbReference type="InterPro" id="IPR019103">
    <property type="entry name" value="Peptidase_aspartic_DDI1-type"/>
</dbReference>
<evidence type="ECO:0000256" key="1">
    <source>
        <dbReference type="ARBA" id="ARBA00022574"/>
    </source>
</evidence>
<evidence type="ECO:0000256" key="3">
    <source>
        <dbReference type="PROSITE-ProRule" id="PRU00221"/>
    </source>
</evidence>
<accession>A0ABY6KN43</accession>
<evidence type="ECO:0000313" key="8">
    <source>
        <dbReference type="Proteomes" id="UP001235939"/>
    </source>
</evidence>
<dbReference type="SUPFAM" id="SSF50630">
    <property type="entry name" value="Acid proteases"/>
    <property type="match status" value="1"/>
</dbReference>
<evidence type="ECO:0000313" key="7">
    <source>
        <dbReference type="EMBL" id="UYV68990.1"/>
    </source>
</evidence>
<dbReference type="Gene3D" id="2.130.10.10">
    <property type="entry name" value="YVTN repeat-like/Quinoprotein amine dehydrogenase"/>
    <property type="match status" value="1"/>
</dbReference>
<dbReference type="PROSITE" id="PS00678">
    <property type="entry name" value="WD_REPEATS_1"/>
    <property type="match status" value="1"/>
</dbReference>
<dbReference type="Pfam" id="PF00400">
    <property type="entry name" value="WD40"/>
    <property type="match status" value="2"/>
</dbReference>
<dbReference type="SUPFAM" id="SSF50978">
    <property type="entry name" value="WD40 repeat-like"/>
    <property type="match status" value="1"/>
</dbReference>
<proteinExistence type="predicted"/>
<organism evidence="7 8">
    <name type="scientific">Cordylochernes scorpioides</name>
    <dbReference type="NCBI Taxonomy" id="51811"/>
    <lineage>
        <taxon>Eukaryota</taxon>
        <taxon>Metazoa</taxon>
        <taxon>Ecdysozoa</taxon>
        <taxon>Arthropoda</taxon>
        <taxon>Chelicerata</taxon>
        <taxon>Arachnida</taxon>
        <taxon>Pseudoscorpiones</taxon>
        <taxon>Cheliferoidea</taxon>
        <taxon>Chernetidae</taxon>
        <taxon>Cordylochernes</taxon>
    </lineage>
</organism>
<dbReference type="PANTHER" id="PTHR46060">
    <property type="entry name" value="MARINER MOS1 TRANSPOSASE-LIKE PROTEIN"/>
    <property type="match status" value="1"/>
</dbReference>
<dbReference type="InterPro" id="IPR036322">
    <property type="entry name" value="WD40_repeat_dom_sf"/>
</dbReference>
<dbReference type="PROSITE" id="PS50082">
    <property type="entry name" value="WD_REPEATS_2"/>
    <property type="match status" value="2"/>
</dbReference>
<dbReference type="PROSITE" id="PS50294">
    <property type="entry name" value="WD_REPEATS_REGION"/>
    <property type="match status" value="1"/>
</dbReference>
<feature type="domain" description="Aspartic peptidase DDI1-type" evidence="4">
    <location>
        <begin position="822"/>
        <end position="913"/>
    </location>
</feature>
<dbReference type="Pfam" id="PF01359">
    <property type="entry name" value="Transposase_1"/>
    <property type="match status" value="1"/>
</dbReference>
<dbReference type="InterPro" id="IPR015943">
    <property type="entry name" value="WD40/YVTN_repeat-like_dom_sf"/>
</dbReference>
<dbReference type="InterPro" id="IPR052709">
    <property type="entry name" value="Transposase-MT_Hybrid"/>
</dbReference>
<dbReference type="SMART" id="SM00320">
    <property type="entry name" value="WD40"/>
    <property type="match status" value="4"/>
</dbReference>
<gene>
    <name evidence="7" type="ORF">LAZ67_6001940</name>
</gene>
<dbReference type="Gene3D" id="3.30.420.10">
    <property type="entry name" value="Ribonuclease H-like superfamily/Ribonuclease H"/>
    <property type="match status" value="2"/>
</dbReference>
<keyword evidence="2" id="KW-0677">Repeat</keyword>
<feature type="domain" description="Mos1 transposase HTH" evidence="6">
    <location>
        <begin position="245"/>
        <end position="289"/>
    </location>
</feature>
<evidence type="ECO:0000259" key="6">
    <source>
        <dbReference type="Pfam" id="PF17906"/>
    </source>
</evidence>
<evidence type="ECO:0000259" key="5">
    <source>
        <dbReference type="Pfam" id="PF13358"/>
    </source>
</evidence>
<dbReference type="InterPro" id="IPR041426">
    <property type="entry name" value="Mos1_HTH"/>
</dbReference>
<dbReference type="InterPro" id="IPR021109">
    <property type="entry name" value="Peptidase_aspartic_dom_sf"/>
</dbReference>
<dbReference type="InterPro" id="IPR019775">
    <property type="entry name" value="WD40_repeat_CS"/>
</dbReference>
<feature type="repeat" description="WD" evidence="3">
    <location>
        <begin position="543"/>
        <end position="583"/>
    </location>
</feature>
<keyword evidence="8" id="KW-1185">Reference proteome</keyword>
<dbReference type="Pfam" id="PF09668">
    <property type="entry name" value="Asp_protease"/>
    <property type="match status" value="1"/>
</dbReference>
<dbReference type="InterPro" id="IPR001680">
    <property type="entry name" value="WD40_rpt"/>
</dbReference>
<name>A0ABY6KN43_9ARAC</name>
<evidence type="ECO:0000256" key="2">
    <source>
        <dbReference type="ARBA" id="ARBA00022737"/>
    </source>
</evidence>
<dbReference type="PANTHER" id="PTHR46060:SF1">
    <property type="entry name" value="MARINER MOS1 TRANSPOSASE-LIKE PROTEIN"/>
    <property type="match status" value="1"/>
</dbReference>
<reference evidence="7 8" key="1">
    <citation type="submission" date="2022-01" db="EMBL/GenBank/DDBJ databases">
        <title>A chromosomal length assembly of Cordylochernes scorpioides.</title>
        <authorList>
            <person name="Zeh D."/>
            <person name="Zeh J."/>
        </authorList>
    </citation>
    <scope>NUCLEOTIDE SEQUENCE [LARGE SCALE GENOMIC DNA]</scope>
    <source>
        <strain evidence="7">IN4F17</strain>
        <tissue evidence="7">Whole Body</tissue>
    </source>
</reference>
<dbReference type="Proteomes" id="UP001235939">
    <property type="component" value="Chromosome 06"/>
</dbReference>
<keyword evidence="1 3" id="KW-0853">WD repeat</keyword>